<keyword evidence="3" id="KW-1185">Reference proteome</keyword>
<dbReference type="RefSeq" id="WP_264488662.1">
    <property type="nucleotide sequence ID" value="NZ_JAPDDT010000008.1"/>
</dbReference>
<protein>
    <submittedName>
        <fullName evidence="2">Thioredoxin domain-containing protein</fullName>
    </submittedName>
</protein>
<evidence type="ECO:0000259" key="1">
    <source>
        <dbReference type="Pfam" id="PF03190"/>
    </source>
</evidence>
<dbReference type="PANTHER" id="PTHR42899">
    <property type="entry name" value="SPERMATOGENESIS-ASSOCIATED PROTEIN 20"/>
    <property type="match status" value="1"/>
</dbReference>
<comment type="caution">
    <text evidence="2">The sequence shown here is derived from an EMBL/GenBank/DDBJ whole genome shotgun (WGS) entry which is preliminary data.</text>
</comment>
<accession>A0ABT3GM12</accession>
<proteinExistence type="predicted"/>
<dbReference type="CDD" id="cd02955">
    <property type="entry name" value="SSP411"/>
    <property type="match status" value="1"/>
</dbReference>
<feature type="domain" description="Spermatogenesis-associated protein 20-like TRX" evidence="1">
    <location>
        <begin position="3"/>
        <end position="163"/>
    </location>
</feature>
<evidence type="ECO:0000313" key="3">
    <source>
        <dbReference type="Proteomes" id="UP001320876"/>
    </source>
</evidence>
<dbReference type="PIRSF" id="PIRSF006402">
    <property type="entry name" value="UCP006402_thioredoxin"/>
    <property type="match status" value="1"/>
</dbReference>
<reference evidence="2 3" key="1">
    <citation type="submission" date="2022-10" db="EMBL/GenBank/DDBJ databases">
        <title>Luteolibacter arcticus strain CCTCC AB 2014275, whole genome shotgun sequencing project.</title>
        <authorList>
            <person name="Zhao G."/>
            <person name="Shen L."/>
        </authorList>
    </citation>
    <scope>NUCLEOTIDE SEQUENCE [LARGE SCALE GENOMIC DNA]</scope>
    <source>
        <strain evidence="2 3">CCTCC AB 2014275</strain>
    </source>
</reference>
<dbReference type="SUPFAM" id="SSF52833">
    <property type="entry name" value="Thioredoxin-like"/>
    <property type="match status" value="1"/>
</dbReference>
<dbReference type="InterPro" id="IPR008928">
    <property type="entry name" value="6-hairpin_glycosidase_sf"/>
</dbReference>
<dbReference type="SUPFAM" id="SSF48208">
    <property type="entry name" value="Six-hairpin glycosidases"/>
    <property type="match status" value="1"/>
</dbReference>
<dbReference type="InterPro" id="IPR004879">
    <property type="entry name" value="Ssp411-like_TRX"/>
</dbReference>
<organism evidence="2 3">
    <name type="scientific">Luteolibacter arcticus</name>
    <dbReference type="NCBI Taxonomy" id="1581411"/>
    <lineage>
        <taxon>Bacteria</taxon>
        <taxon>Pseudomonadati</taxon>
        <taxon>Verrucomicrobiota</taxon>
        <taxon>Verrucomicrobiia</taxon>
        <taxon>Verrucomicrobiales</taxon>
        <taxon>Verrucomicrobiaceae</taxon>
        <taxon>Luteolibacter</taxon>
    </lineage>
</organism>
<dbReference type="Gene3D" id="1.50.10.10">
    <property type="match status" value="1"/>
</dbReference>
<evidence type="ECO:0000313" key="2">
    <source>
        <dbReference type="EMBL" id="MCW1924555.1"/>
    </source>
</evidence>
<dbReference type="InterPro" id="IPR012341">
    <property type="entry name" value="6hp_glycosidase-like_sf"/>
</dbReference>
<dbReference type="PANTHER" id="PTHR42899:SF1">
    <property type="entry name" value="SPERMATOGENESIS-ASSOCIATED PROTEIN 20"/>
    <property type="match status" value="1"/>
</dbReference>
<dbReference type="Pfam" id="PF03190">
    <property type="entry name" value="Thioredox_DsbH"/>
    <property type="match status" value="1"/>
</dbReference>
<dbReference type="Proteomes" id="UP001320876">
    <property type="component" value="Unassembled WGS sequence"/>
</dbReference>
<name>A0ABT3GM12_9BACT</name>
<gene>
    <name evidence="2" type="ORF">OKA05_18460</name>
</gene>
<dbReference type="InterPro" id="IPR036249">
    <property type="entry name" value="Thioredoxin-like_sf"/>
</dbReference>
<dbReference type="EMBL" id="JAPDDT010000008">
    <property type="protein sequence ID" value="MCW1924555.1"/>
    <property type="molecule type" value="Genomic_DNA"/>
</dbReference>
<dbReference type="Gene3D" id="3.40.30.10">
    <property type="entry name" value="Glutaredoxin"/>
    <property type="match status" value="1"/>
</dbReference>
<dbReference type="InterPro" id="IPR024705">
    <property type="entry name" value="Ssp411"/>
</dbReference>
<sequence length="683" mass="76005">MPNALADETSPYLLQHAHNPVNWLPWSESAFTRAKAEDKLVFLSIGYSTCHWCHVMERESFENEAIAGVMNANFICVKVDREERPDIDATYMAFVQATTGQGGWPMSVWLTPEGKPVVGGTYFPPEDRYGRAGFPRLCAEIGRLWQDDRARMEDSATKVMAHLREESAAESVLQGLPPAKVFGDFIDRCESMFDPALGGWGNAPKFPRPVVPRLLLQLADRFDGDEREAALQMTSRTLRAMAAGGMHDQLAGGFHRYSVDRYWHVPHYEKMLYDQAQLALLYLESWQAAGDDRDREVAEDIFRYVLTELLDPSGAFHAAEDADSLISASDSEKKEGAYWTWEAAEIYRLLDTRSAAIFCAAYGVEESGNSRPESDPHGELEGRNTLFRAVSMSGLAEQFDLSEAEIRAMLDQASKVLLEARGKRPLPHRDDKLITAWNGLMVGALARGGRVLGRADLIDAAKGALEFIRKELWDGEKLWRSYRGKRGDAPGFAADYSFLISGLIEMHGADGDPAWLDWASELQSALDRDHWEEDQAGYVIRTDLNGEPLLVIREDYDGAEPAPNHVAAENLLKLAVLLDEPAYATRAEAIIRAGSRTAQVQPFAVPVLLGALDLLQRGVTKIEVRGTPEPAFAEAMRRSWLPRAVWTRSPGDGDVIVCTDQVCLPPIDSTAGWIAEFSPWKME</sequence>